<dbReference type="SMART" id="SM00647">
    <property type="entry name" value="IBR"/>
    <property type="match status" value="1"/>
</dbReference>
<keyword evidence="6" id="KW-0863">Zinc-finger</keyword>
<dbReference type="InterPro" id="IPR044066">
    <property type="entry name" value="TRIAD_supradom"/>
</dbReference>
<keyword evidence="3" id="KW-0808">Transferase</keyword>
<evidence type="ECO:0000256" key="3">
    <source>
        <dbReference type="ARBA" id="ARBA00022679"/>
    </source>
</evidence>
<dbReference type="EC" id="2.3.2.31" evidence="2"/>
<comment type="caution">
    <text evidence="11">The sequence shown here is derived from an EMBL/GenBank/DDBJ whole genome shotgun (WGS) entry which is preliminary data.</text>
</comment>
<sequence>MATRPMKWGMDWDEFYATYPQFNRYYTQGDQKQDVLSSDQVKKQEEDEDGVQDTKLEEAQPDVDGKIDEHEEEQNKTLLSIIEATTEITIKQQQASGDEEILVTGPRKDCFICCDELVVNQFPPMPNADAHDHEQNVCSGCWEQYLSERIKDKDGLAVMCAECREQLSEVEIKKLASRNVYIEWLDKAARALRESDEEFWACPRASCTWGCFLSTREDGNIFECQVCGTRWCITCDVSMHDNEACSDYQDRITNGQRSREDQEEASKKLVEAESKACPKCTARIEKTHGQAVRTGVLLAVFFRLRRPYRH</sequence>
<feature type="compositionally biased region" description="Basic and acidic residues" evidence="9">
    <location>
        <begin position="52"/>
        <end position="72"/>
    </location>
</feature>
<name>A0AAJ0DA15_9PEZI</name>
<feature type="region of interest" description="Disordered" evidence="9">
    <location>
        <begin position="28"/>
        <end position="72"/>
    </location>
</feature>
<evidence type="ECO:0000313" key="12">
    <source>
        <dbReference type="Proteomes" id="UP001271007"/>
    </source>
</evidence>
<keyword evidence="12" id="KW-1185">Reference proteome</keyword>
<evidence type="ECO:0000313" key="11">
    <source>
        <dbReference type="EMBL" id="KAK3049797.1"/>
    </source>
</evidence>
<dbReference type="Gene3D" id="3.30.40.10">
    <property type="entry name" value="Zinc/RING finger domain, C3HC4 (zinc finger)"/>
    <property type="match status" value="1"/>
</dbReference>
<dbReference type="Proteomes" id="UP001271007">
    <property type="component" value="Unassembled WGS sequence"/>
</dbReference>
<proteinExistence type="predicted"/>
<keyword evidence="4" id="KW-0479">Metal-binding</keyword>
<gene>
    <name evidence="11" type="ORF">LTR09_008973</name>
</gene>
<evidence type="ECO:0000256" key="8">
    <source>
        <dbReference type="ARBA" id="ARBA00022833"/>
    </source>
</evidence>
<dbReference type="InterPro" id="IPR013083">
    <property type="entry name" value="Znf_RING/FYVE/PHD"/>
</dbReference>
<dbReference type="CDD" id="cd20335">
    <property type="entry name" value="BRcat_RBR"/>
    <property type="match status" value="1"/>
</dbReference>
<evidence type="ECO:0000256" key="6">
    <source>
        <dbReference type="ARBA" id="ARBA00022771"/>
    </source>
</evidence>
<dbReference type="PROSITE" id="PS51873">
    <property type="entry name" value="TRIAD"/>
    <property type="match status" value="1"/>
</dbReference>
<accession>A0AAJ0DA15</accession>
<keyword evidence="8" id="KW-0862">Zinc</keyword>
<evidence type="ECO:0000256" key="2">
    <source>
        <dbReference type="ARBA" id="ARBA00012251"/>
    </source>
</evidence>
<dbReference type="InterPro" id="IPR002867">
    <property type="entry name" value="IBR_dom"/>
</dbReference>
<feature type="domain" description="RING-type" evidence="10">
    <location>
        <begin position="106"/>
        <end position="310"/>
    </location>
</feature>
<protein>
    <recommendedName>
        <fullName evidence="2">RBR-type E3 ubiquitin transferase</fullName>
        <ecNumber evidence="2">2.3.2.31</ecNumber>
    </recommendedName>
</protein>
<evidence type="ECO:0000259" key="10">
    <source>
        <dbReference type="PROSITE" id="PS51873"/>
    </source>
</evidence>
<evidence type="ECO:0000256" key="5">
    <source>
        <dbReference type="ARBA" id="ARBA00022737"/>
    </source>
</evidence>
<evidence type="ECO:0000256" key="1">
    <source>
        <dbReference type="ARBA" id="ARBA00001798"/>
    </source>
</evidence>
<feature type="compositionally biased region" description="Polar residues" evidence="9">
    <location>
        <begin position="28"/>
        <end position="39"/>
    </location>
</feature>
<organism evidence="11 12">
    <name type="scientific">Extremus antarcticus</name>
    <dbReference type="NCBI Taxonomy" id="702011"/>
    <lineage>
        <taxon>Eukaryota</taxon>
        <taxon>Fungi</taxon>
        <taxon>Dikarya</taxon>
        <taxon>Ascomycota</taxon>
        <taxon>Pezizomycotina</taxon>
        <taxon>Dothideomycetes</taxon>
        <taxon>Dothideomycetidae</taxon>
        <taxon>Mycosphaerellales</taxon>
        <taxon>Extremaceae</taxon>
        <taxon>Extremus</taxon>
    </lineage>
</organism>
<dbReference type="GO" id="GO:0061630">
    <property type="term" value="F:ubiquitin protein ligase activity"/>
    <property type="evidence" value="ECO:0007669"/>
    <property type="project" value="UniProtKB-EC"/>
</dbReference>
<keyword evidence="5" id="KW-0677">Repeat</keyword>
<comment type="catalytic activity">
    <reaction evidence="1">
        <text>[E2 ubiquitin-conjugating enzyme]-S-ubiquitinyl-L-cysteine + [acceptor protein]-L-lysine = [E2 ubiquitin-conjugating enzyme]-L-cysteine + [acceptor protein]-N(6)-ubiquitinyl-L-lysine.</text>
        <dbReference type="EC" id="2.3.2.31"/>
    </reaction>
</comment>
<reference evidence="11" key="1">
    <citation type="submission" date="2023-04" db="EMBL/GenBank/DDBJ databases">
        <title>Black Yeasts Isolated from many extreme environments.</title>
        <authorList>
            <person name="Coleine C."/>
            <person name="Stajich J.E."/>
            <person name="Selbmann L."/>
        </authorList>
    </citation>
    <scope>NUCLEOTIDE SEQUENCE</scope>
    <source>
        <strain evidence="11">CCFEE 5312</strain>
    </source>
</reference>
<dbReference type="Pfam" id="PF01485">
    <property type="entry name" value="IBR"/>
    <property type="match status" value="1"/>
</dbReference>
<dbReference type="SUPFAM" id="SSF57850">
    <property type="entry name" value="RING/U-box"/>
    <property type="match status" value="2"/>
</dbReference>
<keyword evidence="7" id="KW-0833">Ubl conjugation pathway</keyword>
<dbReference type="PANTHER" id="PTHR11685">
    <property type="entry name" value="RBR FAMILY RING FINGER AND IBR DOMAIN-CONTAINING"/>
    <property type="match status" value="1"/>
</dbReference>
<evidence type="ECO:0000256" key="4">
    <source>
        <dbReference type="ARBA" id="ARBA00022723"/>
    </source>
</evidence>
<dbReference type="AlphaFoldDB" id="A0AAJ0DA15"/>
<evidence type="ECO:0000256" key="7">
    <source>
        <dbReference type="ARBA" id="ARBA00022786"/>
    </source>
</evidence>
<dbReference type="GO" id="GO:0008270">
    <property type="term" value="F:zinc ion binding"/>
    <property type="evidence" value="ECO:0007669"/>
    <property type="project" value="UniProtKB-KW"/>
</dbReference>
<dbReference type="EMBL" id="JAWDJX010000037">
    <property type="protein sequence ID" value="KAK3049797.1"/>
    <property type="molecule type" value="Genomic_DNA"/>
</dbReference>
<dbReference type="GO" id="GO:0016567">
    <property type="term" value="P:protein ubiquitination"/>
    <property type="evidence" value="ECO:0007669"/>
    <property type="project" value="InterPro"/>
</dbReference>
<evidence type="ECO:0000256" key="9">
    <source>
        <dbReference type="SAM" id="MobiDB-lite"/>
    </source>
</evidence>
<dbReference type="InterPro" id="IPR031127">
    <property type="entry name" value="E3_UB_ligase_RBR"/>
</dbReference>